<dbReference type="PANTHER" id="PTHR47197:SF3">
    <property type="entry name" value="DIHYDRO-HEME D1 DEHYDROGENASE"/>
    <property type="match status" value="1"/>
</dbReference>
<dbReference type="InterPro" id="IPR051200">
    <property type="entry name" value="Host-pathogen_enzymatic-act"/>
</dbReference>
<dbReference type="InterPro" id="IPR015943">
    <property type="entry name" value="WD40/YVTN_repeat-like_dom_sf"/>
</dbReference>
<dbReference type="InterPro" id="IPR019405">
    <property type="entry name" value="Lactonase_7-beta_prop"/>
</dbReference>
<organism evidence="1">
    <name type="scientific">Streptomyces sp. gb1(2016)</name>
    <dbReference type="NCBI Taxonomy" id="1828321"/>
    <lineage>
        <taxon>Bacteria</taxon>
        <taxon>Bacillati</taxon>
        <taxon>Actinomycetota</taxon>
        <taxon>Actinomycetes</taxon>
        <taxon>Kitasatosporales</taxon>
        <taxon>Streptomycetaceae</taxon>
        <taxon>Streptomyces</taxon>
    </lineage>
</organism>
<evidence type="ECO:0000313" key="1">
    <source>
        <dbReference type="EMBL" id="TXS34289.1"/>
    </source>
</evidence>
<dbReference type="RefSeq" id="WP_147982273.1">
    <property type="nucleotide sequence ID" value="NZ_RDBM01000004.1"/>
</dbReference>
<name>A0A652LE47_9ACTN</name>
<dbReference type="InterPro" id="IPR011045">
    <property type="entry name" value="N2O_reductase_N"/>
</dbReference>
<dbReference type="PANTHER" id="PTHR47197">
    <property type="entry name" value="PROTEIN NIRF"/>
    <property type="match status" value="1"/>
</dbReference>
<dbReference type="Pfam" id="PF10282">
    <property type="entry name" value="Lactonase"/>
    <property type="match status" value="1"/>
</dbReference>
<proteinExistence type="predicted"/>
<dbReference type="AlphaFoldDB" id="A0A652LE47"/>
<gene>
    <name evidence="1" type="ORF">EAO74_00475</name>
</gene>
<dbReference type="InterPro" id="IPR011964">
    <property type="entry name" value="YVTN_b-propeller_repeat"/>
</dbReference>
<comment type="caution">
    <text evidence="1">The sequence shown here is derived from an EMBL/GenBank/DDBJ whole genome shotgun (WGS) entry which is preliminary data.</text>
</comment>
<dbReference type="SUPFAM" id="SSF50974">
    <property type="entry name" value="Nitrous oxide reductase, N-terminal domain"/>
    <property type="match status" value="1"/>
</dbReference>
<protein>
    <submittedName>
        <fullName evidence="1">YncE family protein</fullName>
    </submittedName>
</protein>
<sequence>MRNIQLFSTDTDDGVVSVVAKTGPGEHRTVTQIPVGNAPRGGVKFTKDGRGFVCNTSQNTLSEIDAVTLKEVRRIEVGHGPRGMGIVPGERYLLVSNSGSNSVSVVDLELNVELLQIPTGRDPRHMGITADGQVAYVCVWGEGYVSKLDISALSGAGGNPEQVTELARILVDREAHPYSLAIDPSGRRVFVANTQADYLTVISVETDETVHIPVGSHGGRAVAFTDDGRFALLTVENTNSIVVVDVESLEVTRSIPVGSGPRGLVVDPADETVYITNFARANMMVAGHPNHAPNSLTMVDLKSAPLDRDEGNFEYEEIFVGYGPCSVVLFDLDSLPADERQRRLERADVQA</sequence>
<reference evidence="1" key="1">
    <citation type="submission" date="2018-10" db="EMBL/GenBank/DDBJ databases">
        <authorList>
            <person name="Hariharan J."/>
            <person name="Choudoir M.J."/>
            <person name="Diebold P."/>
            <person name="Panke-Buisse K."/>
            <person name="Campbell A.N."/>
            <person name="Buckley D.H."/>
        </authorList>
    </citation>
    <scope>NUCLEOTIDE SEQUENCE</scope>
    <source>
        <strain evidence="1">Gb1</strain>
    </source>
</reference>
<dbReference type="Gene3D" id="2.130.10.10">
    <property type="entry name" value="YVTN repeat-like/Quinoprotein amine dehydrogenase"/>
    <property type="match status" value="2"/>
</dbReference>
<accession>A0A652LE47</accession>
<dbReference type="EMBL" id="RDBM01000004">
    <property type="protein sequence ID" value="TXS34289.1"/>
    <property type="molecule type" value="Genomic_DNA"/>
</dbReference>
<dbReference type="NCBIfam" id="TIGR02276">
    <property type="entry name" value="beta_rpt_yvtn"/>
    <property type="match status" value="1"/>
</dbReference>